<dbReference type="InterPro" id="IPR037041">
    <property type="entry name" value="Trigger_fac_C_sf"/>
</dbReference>
<dbReference type="SUPFAM" id="SSF109998">
    <property type="entry name" value="Triger factor/SurA peptide-binding domain-like"/>
    <property type="match status" value="1"/>
</dbReference>
<dbReference type="OrthoDB" id="9767721at2"/>
<dbReference type="EMBL" id="FOUZ01000002">
    <property type="protein sequence ID" value="SFM75614.1"/>
    <property type="molecule type" value="Genomic_DNA"/>
</dbReference>
<evidence type="ECO:0000313" key="2">
    <source>
        <dbReference type="EMBL" id="SFM75614.1"/>
    </source>
</evidence>
<dbReference type="PANTHER" id="PTHR30560:SF3">
    <property type="entry name" value="TRIGGER FACTOR-LIKE PROTEIN TIG, CHLOROPLASTIC"/>
    <property type="match status" value="1"/>
</dbReference>
<dbReference type="AlphaFoldDB" id="A0A1I4TFX1"/>
<sequence>MNITKNTTDNLNAVLTVTVDKADYQEKVVNVLNQYKKTASIKGFRKGQVPMSFVKKQYEQAVILDTVNEILQKSVSDYINTEKLSILGNPVPVIKEQIDWNADQLNFDFELGLAPEFDVDLSKVEVDSYKVQVADEEVQKYVDNFAGRFGSLKSLAEVEAEAILKVDAQVEGQEAKPTFIRLEELKDTAAFIGKKVGDVIEVNANTIFDTAEEAAQQLNTEVSEEGVNVTYTIKEINKAEKAEVNQELFDKVYGEGTVDSEEAFRNKIKAESENMYNKEADKQIINDVVSKLLDTVSFELPTTFLTKWLLTSNENVTSEEQAKEELAKMDKGLRYQLIEAKIAEANNVEVNAEEVKEAAFAAIKDQLKMYGQSSIPEETLQQIAMSALQNQEEYNRLSYQVFTDKMLAVFKENVKLNEKEVTFDEFVDLITEKNKELAEA</sequence>
<dbReference type="GO" id="GO:0043022">
    <property type="term" value="F:ribosome binding"/>
    <property type="evidence" value="ECO:0007669"/>
    <property type="project" value="TreeGrafter"/>
</dbReference>
<dbReference type="GO" id="GO:0015031">
    <property type="term" value="P:protein transport"/>
    <property type="evidence" value="ECO:0007669"/>
    <property type="project" value="InterPro"/>
</dbReference>
<reference evidence="3" key="1">
    <citation type="submission" date="2016-10" db="EMBL/GenBank/DDBJ databases">
        <authorList>
            <person name="Varghese N."/>
            <person name="Submissions S."/>
        </authorList>
    </citation>
    <scope>NUCLEOTIDE SEQUENCE [LARGE SCALE GENOMIC DNA]</scope>
    <source>
        <strain evidence="3">XJ109</strain>
    </source>
</reference>
<evidence type="ECO:0000313" key="3">
    <source>
        <dbReference type="Proteomes" id="UP000199149"/>
    </source>
</evidence>
<dbReference type="SUPFAM" id="SSF102735">
    <property type="entry name" value="Trigger factor ribosome-binding domain"/>
    <property type="match status" value="1"/>
</dbReference>
<dbReference type="Gene3D" id="3.30.70.1050">
    <property type="entry name" value="Trigger factor ribosome-binding domain"/>
    <property type="match status" value="1"/>
</dbReference>
<dbReference type="InterPro" id="IPR027304">
    <property type="entry name" value="Trigger_fact/SurA_dom_sf"/>
</dbReference>
<dbReference type="GO" id="GO:0044183">
    <property type="term" value="F:protein folding chaperone"/>
    <property type="evidence" value="ECO:0007669"/>
    <property type="project" value="TreeGrafter"/>
</dbReference>
<proteinExistence type="predicted"/>
<dbReference type="PANTHER" id="PTHR30560">
    <property type="entry name" value="TRIGGER FACTOR CHAPERONE AND PEPTIDYL-PROLYL CIS/TRANS ISOMERASE"/>
    <property type="match status" value="1"/>
</dbReference>
<protein>
    <submittedName>
        <fullName evidence="2">Trigger factor</fullName>
    </submittedName>
</protein>
<gene>
    <name evidence="2" type="ORF">SAMN05421738_102189</name>
</gene>
<dbReference type="GO" id="GO:0051083">
    <property type="term" value="P:'de novo' cotranslational protein folding"/>
    <property type="evidence" value="ECO:0007669"/>
    <property type="project" value="TreeGrafter"/>
</dbReference>
<dbReference type="InterPro" id="IPR008881">
    <property type="entry name" value="Trigger_fac_ribosome-bd_bac"/>
</dbReference>
<dbReference type="GO" id="GO:0003755">
    <property type="term" value="F:peptidyl-prolyl cis-trans isomerase activity"/>
    <property type="evidence" value="ECO:0007669"/>
    <property type="project" value="TreeGrafter"/>
</dbReference>
<name>A0A1I4TFX1_9FLAO</name>
<organism evidence="2 3">
    <name type="scientific">Algoriella xinjiangensis</name>
    <dbReference type="NCBI Taxonomy" id="684065"/>
    <lineage>
        <taxon>Bacteria</taxon>
        <taxon>Pseudomonadati</taxon>
        <taxon>Bacteroidota</taxon>
        <taxon>Flavobacteriia</taxon>
        <taxon>Flavobacteriales</taxon>
        <taxon>Weeksellaceae</taxon>
        <taxon>Algoriella</taxon>
    </lineage>
</organism>
<dbReference type="GO" id="GO:0043335">
    <property type="term" value="P:protein unfolding"/>
    <property type="evidence" value="ECO:0007669"/>
    <property type="project" value="TreeGrafter"/>
</dbReference>
<dbReference type="InterPro" id="IPR005215">
    <property type="entry name" value="Trig_fac"/>
</dbReference>
<keyword evidence="3" id="KW-1185">Reference proteome</keyword>
<dbReference type="STRING" id="684065.SAMN05421738_102189"/>
<dbReference type="Gene3D" id="1.10.3120.10">
    <property type="entry name" value="Trigger factor, C-terminal domain"/>
    <property type="match status" value="1"/>
</dbReference>
<accession>A0A1I4TFX1</accession>
<dbReference type="Pfam" id="PF05697">
    <property type="entry name" value="Trigger_N"/>
    <property type="match status" value="1"/>
</dbReference>
<dbReference type="Proteomes" id="UP000199149">
    <property type="component" value="Unassembled WGS sequence"/>
</dbReference>
<evidence type="ECO:0000259" key="1">
    <source>
        <dbReference type="Pfam" id="PF05697"/>
    </source>
</evidence>
<dbReference type="RefSeq" id="WP_092906224.1">
    <property type="nucleotide sequence ID" value="NZ_FOUZ01000002.1"/>
</dbReference>
<feature type="domain" description="Trigger factor ribosome-binding bacterial" evidence="1">
    <location>
        <begin position="1"/>
        <end position="144"/>
    </location>
</feature>
<dbReference type="InterPro" id="IPR036611">
    <property type="entry name" value="Trigger_fac_ribosome-bd_sf"/>
</dbReference>
<dbReference type="PIRSF" id="PIRSF003095">
    <property type="entry name" value="Trigger_factor"/>
    <property type="match status" value="1"/>
</dbReference>